<accession>A0A0S2K9N7</accession>
<proteinExistence type="predicted"/>
<organism evidence="2 3">
    <name type="scientific">Pseudohongiella spirulinae</name>
    <dbReference type="NCBI Taxonomy" id="1249552"/>
    <lineage>
        <taxon>Bacteria</taxon>
        <taxon>Pseudomonadati</taxon>
        <taxon>Pseudomonadota</taxon>
        <taxon>Gammaproteobacteria</taxon>
        <taxon>Pseudomonadales</taxon>
        <taxon>Pseudohongiellaceae</taxon>
        <taxon>Pseudohongiella</taxon>
    </lineage>
</organism>
<evidence type="ECO:0000256" key="1">
    <source>
        <dbReference type="SAM" id="Phobius"/>
    </source>
</evidence>
<protein>
    <recommendedName>
        <fullName evidence="4">DUF2878 domain-containing protein</fullName>
    </recommendedName>
</protein>
<keyword evidence="1" id="KW-0812">Transmembrane</keyword>
<dbReference type="Proteomes" id="UP000065641">
    <property type="component" value="Chromosome"/>
</dbReference>
<dbReference type="AlphaFoldDB" id="A0A0S2K9N7"/>
<dbReference type="KEGG" id="pspi:PS2015_364"/>
<evidence type="ECO:0000313" key="2">
    <source>
        <dbReference type="EMBL" id="ALO45053.1"/>
    </source>
</evidence>
<keyword evidence="3" id="KW-1185">Reference proteome</keyword>
<name>A0A0S2K9N7_9GAMM</name>
<evidence type="ECO:0008006" key="4">
    <source>
        <dbReference type="Google" id="ProtNLM"/>
    </source>
</evidence>
<dbReference type="InterPro" id="IPR021306">
    <property type="entry name" value="DUF2878"/>
</dbReference>
<evidence type="ECO:0000313" key="3">
    <source>
        <dbReference type="Proteomes" id="UP000065641"/>
    </source>
</evidence>
<gene>
    <name evidence="2" type="ORF">PS2015_364</name>
</gene>
<keyword evidence="1" id="KW-0472">Membrane</keyword>
<feature type="transmembrane region" description="Helical" evidence="1">
    <location>
        <begin position="27"/>
        <end position="50"/>
    </location>
</feature>
<dbReference type="RefSeq" id="WP_058020561.1">
    <property type="nucleotide sequence ID" value="NZ_CP013189.1"/>
</dbReference>
<feature type="transmembrane region" description="Helical" evidence="1">
    <location>
        <begin position="118"/>
        <end position="136"/>
    </location>
</feature>
<sequence length="181" mass="19936" precursor="true">MPLMINNSQMKLSERQYLLVNALMFQLGWLLCVLFGSMIAVGVTAATVALHMQWVRDKRREGIFLLLCLGIGFMTDLLLIQFGVLTTGSVFPPLWLSCLWVLFGTTVGYALRIFHGKLWLCIAAGGLSAPLSYYGGARLADVGLLAPAWLALLVIGLVWAFVFPVLIHFYSVNRLKVGSVS</sequence>
<feature type="transmembrane region" description="Helical" evidence="1">
    <location>
        <begin position="62"/>
        <end position="84"/>
    </location>
</feature>
<dbReference type="Pfam" id="PF11086">
    <property type="entry name" value="DUF2878"/>
    <property type="match status" value="1"/>
</dbReference>
<feature type="transmembrane region" description="Helical" evidence="1">
    <location>
        <begin position="90"/>
        <end position="111"/>
    </location>
</feature>
<dbReference type="STRING" id="1249552.PS2015_364"/>
<dbReference type="EMBL" id="CP013189">
    <property type="protein sequence ID" value="ALO45053.1"/>
    <property type="molecule type" value="Genomic_DNA"/>
</dbReference>
<feature type="transmembrane region" description="Helical" evidence="1">
    <location>
        <begin position="148"/>
        <end position="170"/>
    </location>
</feature>
<dbReference type="OrthoDB" id="21939at2"/>
<keyword evidence="1" id="KW-1133">Transmembrane helix</keyword>
<reference evidence="2 3" key="1">
    <citation type="submission" date="2015-11" db="EMBL/GenBank/DDBJ databases">
        <authorList>
            <person name="Zhang Y."/>
            <person name="Guo Z."/>
        </authorList>
    </citation>
    <scope>NUCLEOTIDE SEQUENCE [LARGE SCALE GENOMIC DNA]</scope>
    <source>
        <strain evidence="2 3">KCTC 32221</strain>
    </source>
</reference>